<protein>
    <submittedName>
        <fullName evidence="2">Uncharacterized protein</fullName>
    </submittedName>
</protein>
<proteinExistence type="predicted"/>
<evidence type="ECO:0000313" key="3">
    <source>
        <dbReference type="Proteomes" id="UP000658127"/>
    </source>
</evidence>
<dbReference type="Proteomes" id="UP000658127">
    <property type="component" value="Unassembled WGS sequence"/>
</dbReference>
<dbReference type="EMBL" id="BMNE01000003">
    <property type="protein sequence ID" value="GGN81520.1"/>
    <property type="molecule type" value="Genomic_DNA"/>
</dbReference>
<sequence length="127" mass="13397">MTTAGTVRVWPLALFRTTATVAAVLVFAQGALAGGFLAGHFEALALHSRNGGLVAMMLLLQLISAVLWWRVGGGPAWPARTAVVQVLIGAALIPLGEERVLAVHIPLAVGLAIGTALLVSWAWRWQR</sequence>
<accession>A0ABQ2KEZ0</accession>
<gene>
    <name evidence="2" type="ORF">GCM10011610_32000</name>
</gene>
<reference evidence="3" key="1">
    <citation type="journal article" date="2019" name="Int. J. Syst. Evol. Microbiol.">
        <title>The Global Catalogue of Microorganisms (GCM) 10K type strain sequencing project: providing services to taxonomists for standard genome sequencing and annotation.</title>
        <authorList>
            <consortium name="The Broad Institute Genomics Platform"/>
            <consortium name="The Broad Institute Genome Sequencing Center for Infectious Disease"/>
            <person name="Wu L."/>
            <person name="Ma J."/>
        </authorList>
    </citation>
    <scope>NUCLEOTIDE SEQUENCE [LARGE SCALE GENOMIC DNA]</scope>
    <source>
        <strain evidence="3">CGMCC 4.7329</strain>
    </source>
</reference>
<evidence type="ECO:0000256" key="1">
    <source>
        <dbReference type="SAM" id="Phobius"/>
    </source>
</evidence>
<evidence type="ECO:0000313" key="2">
    <source>
        <dbReference type="EMBL" id="GGN81520.1"/>
    </source>
</evidence>
<feature type="transmembrane region" description="Helical" evidence="1">
    <location>
        <begin position="20"/>
        <end position="41"/>
    </location>
</feature>
<feature type="transmembrane region" description="Helical" evidence="1">
    <location>
        <begin position="102"/>
        <end position="123"/>
    </location>
</feature>
<keyword evidence="1" id="KW-0472">Membrane</keyword>
<dbReference type="RefSeq" id="WP_189028701.1">
    <property type="nucleotide sequence ID" value="NZ_BMNE01000003.1"/>
</dbReference>
<name>A0ABQ2KEZ0_9NOCA</name>
<keyword evidence="1" id="KW-1133">Transmembrane helix</keyword>
<feature type="transmembrane region" description="Helical" evidence="1">
    <location>
        <begin position="53"/>
        <end position="71"/>
    </location>
</feature>
<keyword evidence="3" id="KW-1185">Reference proteome</keyword>
<keyword evidence="1" id="KW-0812">Transmembrane</keyword>
<comment type="caution">
    <text evidence="2">The sequence shown here is derived from an EMBL/GenBank/DDBJ whole genome shotgun (WGS) entry which is preliminary data.</text>
</comment>
<organism evidence="2 3">
    <name type="scientific">Nocardia rhizosphaerihabitans</name>
    <dbReference type="NCBI Taxonomy" id="1691570"/>
    <lineage>
        <taxon>Bacteria</taxon>
        <taxon>Bacillati</taxon>
        <taxon>Actinomycetota</taxon>
        <taxon>Actinomycetes</taxon>
        <taxon>Mycobacteriales</taxon>
        <taxon>Nocardiaceae</taxon>
        <taxon>Nocardia</taxon>
    </lineage>
</organism>